<evidence type="ECO:0000313" key="2">
    <source>
        <dbReference type="Proteomes" id="UP001163321"/>
    </source>
</evidence>
<accession>A0ACC0WKR9</accession>
<proteinExistence type="predicted"/>
<comment type="caution">
    <text evidence="1">The sequence shown here is derived from an EMBL/GenBank/DDBJ whole genome shotgun (WGS) entry which is preliminary data.</text>
</comment>
<gene>
    <name evidence="1" type="ORF">PsorP6_017567</name>
</gene>
<evidence type="ECO:0000313" key="1">
    <source>
        <dbReference type="EMBL" id="KAI9919349.1"/>
    </source>
</evidence>
<reference evidence="1 2" key="1">
    <citation type="journal article" date="2022" name="bioRxiv">
        <title>The genome of the oomycete Peronosclerospora sorghi, a cosmopolitan pathogen of maize and sorghum, is inflated with dispersed pseudogenes.</title>
        <authorList>
            <person name="Fletcher K."/>
            <person name="Martin F."/>
            <person name="Isakeit T."/>
            <person name="Cavanaugh K."/>
            <person name="Magill C."/>
            <person name="Michelmore R."/>
        </authorList>
    </citation>
    <scope>NUCLEOTIDE SEQUENCE [LARGE SCALE GENOMIC DNA]</scope>
    <source>
        <strain evidence="1">P6</strain>
    </source>
</reference>
<dbReference type="EMBL" id="CM047590">
    <property type="protein sequence ID" value="KAI9919349.1"/>
    <property type="molecule type" value="Genomic_DNA"/>
</dbReference>
<sequence length="69" mass="7917">MPKWLINEKWSPSQVFTEIKLNKNKDETKLFGNPALSHGCGLRREITLITHSLSNGLSIWFTYSLAKNI</sequence>
<protein>
    <submittedName>
        <fullName evidence="1">Uncharacterized protein</fullName>
    </submittedName>
</protein>
<name>A0ACC0WKR9_9STRA</name>
<keyword evidence="2" id="KW-1185">Reference proteome</keyword>
<organism evidence="1 2">
    <name type="scientific">Peronosclerospora sorghi</name>
    <dbReference type="NCBI Taxonomy" id="230839"/>
    <lineage>
        <taxon>Eukaryota</taxon>
        <taxon>Sar</taxon>
        <taxon>Stramenopiles</taxon>
        <taxon>Oomycota</taxon>
        <taxon>Peronosporomycetes</taxon>
        <taxon>Peronosporales</taxon>
        <taxon>Peronosporaceae</taxon>
        <taxon>Peronosclerospora</taxon>
    </lineage>
</organism>
<dbReference type="Proteomes" id="UP001163321">
    <property type="component" value="Chromosome 11"/>
</dbReference>